<keyword evidence="1" id="KW-0812">Transmembrane</keyword>
<evidence type="ECO:0000259" key="2">
    <source>
        <dbReference type="Pfam" id="PF07715"/>
    </source>
</evidence>
<dbReference type="KEGG" id="phe:Phep_2641"/>
<dbReference type="PROSITE" id="PS52016">
    <property type="entry name" value="TONB_DEPENDENT_REC_3"/>
    <property type="match status" value="1"/>
</dbReference>
<dbReference type="NCBIfam" id="TIGR04056">
    <property type="entry name" value="OMP_RagA_SusC"/>
    <property type="match status" value="1"/>
</dbReference>
<accession>C6Y0D0</accession>
<dbReference type="HOGENOM" id="CLU_004317_1_0_10"/>
<evidence type="ECO:0000313" key="4">
    <source>
        <dbReference type="Proteomes" id="UP000000852"/>
    </source>
</evidence>
<dbReference type="InterPro" id="IPR023997">
    <property type="entry name" value="TonB-dep_OMP_SusC/RagA_CS"/>
</dbReference>
<dbReference type="GO" id="GO:0009279">
    <property type="term" value="C:cell outer membrane"/>
    <property type="evidence" value="ECO:0007669"/>
    <property type="project" value="UniProtKB-SubCell"/>
</dbReference>
<comment type="subcellular location">
    <subcellularLocation>
        <location evidence="1">Cell outer membrane</location>
        <topology evidence="1">Multi-pass membrane protein</topology>
    </subcellularLocation>
</comment>
<dbReference type="InterPro" id="IPR012910">
    <property type="entry name" value="Plug_dom"/>
</dbReference>
<comment type="similarity">
    <text evidence="1">Belongs to the TonB-dependent receptor family.</text>
</comment>
<feature type="domain" description="TonB-dependent receptor plug" evidence="2">
    <location>
        <begin position="230"/>
        <end position="335"/>
    </location>
</feature>
<keyword evidence="1" id="KW-0472">Membrane</keyword>
<protein>
    <submittedName>
        <fullName evidence="3">TonB-dependent receptor plug</fullName>
    </submittedName>
</protein>
<proteinExistence type="inferred from homology"/>
<dbReference type="InterPro" id="IPR023996">
    <property type="entry name" value="TonB-dep_OMP_SusC/RagA"/>
</dbReference>
<keyword evidence="4" id="KW-1185">Reference proteome</keyword>
<gene>
    <name evidence="3" type="ordered locus">Phep_2641</name>
</gene>
<dbReference type="Pfam" id="PF13715">
    <property type="entry name" value="CarbopepD_reg_2"/>
    <property type="match status" value="1"/>
</dbReference>
<organism evidence="3 4">
    <name type="scientific">Pedobacter heparinus (strain ATCC 13125 / DSM 2366 / CIP 104194 / JCM 7457 / NBRC 12017 / NCIMB 9290 / NRRL B-14731 / HIM 762-3)</name>
    <dbReference type="NCBI Taxonomy" id="485917"/>
    <lineage>
        <taxon>Bacteria</taxon>
        <taxon>Pseudomonadati</taxon>
        <taxon>Bacteroidota</taxon>
        <taxon>Sphingobacteriia</taxon>
        <taxon>Sphingobacteriales</taxon>
        <taxon>Sphingobacteriaceae</taxon>
        <taxon>Pedobacter</taxon>
    </lineage>
</organism>
<dbReference type="SUPFAM" id="SSF49464">
    <property type="entry name" value="Carboxypeptidase regulatory domain-like"/>
    <property type="match status" value="1"/>
</dbReference>
<dbReference type="InterPro" id="IPR008969">
    <property type="entry name" value="CarboxyPept-like_regulatory"/>
</dbReference>
<dbReference type="InterPro" id="IPR037066">
    <property type="entry name" value="Plug_dom_sf"/>
</dbReference>
<keyword evidence="3" id="KW-0675">Receptor</keyword>
<evidence type="ECO:0000313" key="3">
    <source>
        <dbReference type="EMBL" id="ACU04842.1"/>
    </source>
</evidence>
<keyword evidence="1" id="KW-1134">Transmembrane beta strand</keyword>
<dbReference type="InterPro" id="IPR039426">
    <property type="entry name" value="TonB-dep_rcpt-like"/>
</dbReference>
<dbReference type="FunFam" id="2.170.130.10:FF:000003">
    <property type="entry name" value="SusC/RagA family TonB-linked outer membrane protein"/>
    <property type="match status" value="1"/>
</dbReference>
<dbReference type="Gene3D" id="2.170.130.10">
    <property type="entry name" value="TonB-dependent receptor, plug domain"/>
    <property type="match status" value="1"/>
</dbReference>
<dbReference type="Proteomes" id="UP000000852">
    <property type="component" value="Chromosome"/>
</dbReference>
<evidence type="ECO:0000256" key="1">
    <source>
        <dbReference type="PROSITE-ProRule" id="PRU01360"/>
    </source>
</evidence>
<dbReference type="NCBIfam" id="TIGR04057">
    <property type="entry name" value="SusC_RagA_signa"/>
    <property type="match status" value="1"/>
</dbReference>
<reference evidence="3 4" key="1">
    <citation type="journal article" date="2009" name="Stand. Genomic Sci.">
        <title>Complete genome sequence of Pedobacter heparinus type strain (HIM 762-3).</title>
        <authorList>
            <person name="Han C."/>
            <person name="Spring S."/>
            <person name="Lapidus A."/>
            <person name="Del Rio T.G."/>
            <person name="Tice H."/>
            <person name="Copeland A."/>
            <person name="Cheng J.F."/>
            <person name="Lucas S."/>
            <person name="Chen F."/>
            <person name="Nolan M."/>
            <person name="Bruce D."/>
            <person name="Goodwin L."/>
            <person name="Pitluck S."/>
            <person name="Ivanova N."/>
            <person name="Mavromatis K."/>
            <person name="Mikhailova N."/>
            <person name="Pati A."/>
            <person name="Chen A."/>
            <person name="Palaniappan K."/>
            <person name="Land M."/>
            <person name="Hauser L."/>
            <person name="Chang Y.J."/>
            <person name="Jeffries C.C."/>
            <person name="Saunders E."/>
            <person name="Chertkov O."/>
            <person name="Brettin T."/>
            <person name="Goker M."/>
            <person name="Rohde M."/>
            <person name="Bristow J."/>
            <person name="Eisen J.A."/>
            <person name="Markowitz V."/>
            <person name="Hugenholtz P."/>
            <person name="Kyrpides N.C."/>
            <person name="Klenk H.P."/>
            <person name="Detter J.C."/>
        </authorList>
    </citation>
    <scope>NUCLEOTIDE SEQUENCE [LARGE SCALE GENOMIC DNA]</scope>
    <source>
        <strain evidence="4">ATCC 13125 / DSM 2366 / CIP 104194 / JCM 7457 / NBRC 12017 / NCIMB 9290 / NRRL B-14731 / HIM 762-3</strain>
    </source>
</reference>
<dbReference type="AlphaFoldDB" id="C6Y0D0"/>
<dbReference type="SUPFAM" id="SSF56935">
    <property type="entry name" value="Porins"/>
    <property type="match status" value="1"/>
</dbReference>
<sequence length="1123" mass="124021">MYKKYTEKPGRPDRLCCKILLIMRLTTVLLMASMLQVNASGFAQKINLSKTNVPLKTIIRHLRLQSGYDFVYNNKILAHTKPLSVDFKNIGFIEALDQVFGSQSLTYTLEDKTVVVRLKQSAAIGKLSDTDAKSSTKQIKVRGTVTDTLDIALSGVVIKIKGKSNAGTATDVNGKYAITAAGTDTLIFSYVGFEHAVVAVNGKDVVNVVLKELPSALKELVIVGFGTQKKVTVTGAVSQVSAKDIQKQPVAAISNALGGSLPGIITRQSSGEPGADQSTIAIRGLGTWVNSRPLVLVDGIERTLDWVNPTEIESITLLKDASATAVYGLRSANGVILITTKRGAEGKPRVSFFSQSSMTSSLRVPEYIGGYEYASLANEALKNDGKNPAYTAEDLQKYQDGSDPWFHPNVNWMDEILNKNAFQYNNNLSVSGGNKTARYYMSLGALVQNGVFKEDDLQKFNTNATNKRYNFRANVDVNVSSDISLFLSVGSVQQARNFPGVTADGIFNAIKTVSPISFPKVNPDGSVAGKDLLIPNPYGYVTQSGYNSETRNNVQSIFEVKWNLGNLLFTGLSARIKYSYDHNNQFSKDRIKPYAIKQYTGKDSNGEDQYITYRNEAPLGYANSSAGTSNQWMEAAVNYDRAFGRNNVNAMLIHTISEKNVLITSNSIAALPYRTMGYAARMTYNFDERYLAELNAGYMGSENFMKGKRFGFFPSVSVGWVPTREKFWNGSSAISFMKIRASYGKVGNDQIGDNRFLFLSTINKNQGTLLLGQSQVGYVGYGEGKTGYENVSWESSRKADIGLDLEMWNGNFVLQADVFHERRTGILMQRQQVPAYIGFLSGSVPFGNIGIIENKGFDAQVTYKKTVNSKFFYSVSGNITYSKNKIIDNDSPVPLYPNLEVKGKSIGSRLAFITEGFYQDQEDINNSPANAWNPKPGDLKFKDLNGDNKIDLNDQTYLGYPRFPQVIYGITPVVRYKGFEVSALIQGAAQTNMFLNGASIRPYVYGSGRENILGEYYANRWVAGADNSNAKYPRIGEVPVPISQQQSSSYMRDASYIRIKNAQFAYSLPKRFLPKYMTQVRISVTAQNLLTFDKLKFLDPESDDGTGQYPIQRVLSFGLEIGL</sequence>
<keyword evidence="1" id="KW-0998">Cell outer membrane</keyword>
<dbReference type="STRING" id="485917.Phep_2641"/>
<dbReference type="EMBL" id="CP001681">
    <property type="protein sequence ID" value="ACU04842.1"/>
    <property type="molecule type" value="Genomic_DNA"/>
</dbReference>
<dbReference type="Pfam" id="PF07715">
    <property type="entry name" value="Plug"/>
    <property type="match status" value="1"/>
</dbReference>
<keyword evidence="1" id="KW-0813">Transport</keyword>
<name>C6Y0D0_PEDHD</name>
<dbReference type="eggNOG" id="COG1629">
    <property type="taxonomic scope" value="Bacteria"/>
</dbReference>